<accession>A0A3M7QM52</accession>
<organism evidence="1 2">
    <name type="scientific">Brachionus plicatilis</name>
    <name type="common">Marine rotifer</name>
    <name type="synonym">Brachionus muelleri</name>
    <dbReference type="NCBI Taxonomy" id="10195"/>
    <lineage>
        <taxon>Eukaryota</taxon>
        <taxon>Metazoa</taxon>
        <taxon>Spiralia</taxon>
        <taxon>Gnathifera</taxon>
        <taxon>Rotifera</taxon>
        <taxon>Eurotatoria</taxon>
        <taxon>Monogononta</taxon>
        <taxon>Pseudotrocha</taxon>
        <taxon>Ploima</taxon>
        <taxon>Brachionidae</taxon>
        <taxon>Brachionus</taxon>
    </lineage>
</organism>
<dbReference type="AlphaFoldDB" id="A0A3M7QM52"/>
<protein>
    <submittedName>
        <fullName evidence="1">Uncharacterized protein</fullName>
    </submittedName>
</protein>
<reference evidence="1 2" key="1">
    <citation type="journal article" date="2018" name="Sci. Rep.">
        <title>Genomic signatures of local adaptation to the degree of environmental predictability in rotifers.</title>
        <authorList>
            <person name="Franch-Gras L."/>
            <person name="Hahn C."/>
            <person name="Garcia-Roger E.M."/>
            <person name="Carmona M.J."/>
            <person name="Serra M."/>
            <person name="Gomez A."/>
        </authorList>
    </citation>
    <scope>NUCLEOTIDE SEQUENCE [LARGE SCALE GENOMIC DNA]</scope>
    <source>
        <strain evidence="1">HYR1</strain>
    </source>
</reference>
<keyword evidence="2" id="KW-1185">Reference proteome</keyword>
<evidence type="ECO:0000313" key="1">
    <source>
        <dbReference type="EMBL" id="RNA12018.1"/>
    </source>
</evidence>
<dbReference type="EMBL" id="REGN01005787">
    <property type="protein sequence ID" value="RNA12018.1"/>
    <property type="molecule type" value="Genomic_DNA"/>
</dbReference>
<sequence length="110" mass="12679">MKNIELDIYKKICIVLHFKAKGNQKSIKSESPFMPKIATKINHNISYLLTSRDYNKLGLFFGTFKQLSTTVDPFFVLPVEIALINERKRNRESHLRCSKAQFASSVIDLT</sequence>
<evidence type="ECO:0000313" key="2">
    <source>
        <dbReference type="Proteomes" id="UP000276133"/>
    </source>
</evidence>
<name>A0A3M7QM52_BRAPC</name>
<proteinExistence type="predicted"/>
<dbReference type="Proteomes" id="UP000276133">
    <property type="component" value="Unassembled WGS sequence"/>
</dbReference>
<comment type="caution">
    <text evidence="1">The sequence shown here is derived from an EMBL/GenBank/DDBJ whole genome shotgun (WGS) entry which is preliminary data.</text>
</comment>
<gene>
    <name evidence="1" type="ORF">BpHYR1_043014</name>
</gene>